<keyword evidence="1" id="KW-0472">Membrane</keyword>
<dbReference type="AlphaFoldDB" id="A0A9X3IWS8"/>
<gene>
    <name evidence="3" type="ORF">OV079_05840</name>
</gene>
<name>A0A9X3IWS8_9BACT</name>
<evidence type="ECO:0000256" key="1">
    <source>
        <dbReference type="SAM" id="Phobius"/>
    </source>
</evidence>
<dbReference type="InterPro" id="IPR007791">
    <property type="entry name" value="DjlA_N"/>
</dbReference>
<feature type="transmembrane region" description="Helical" evidence="1">
    <location>
        <begin position="53"/>
        <end position="77"/>
    </location>
</feature>
<comment type="caution">
    <text evidence="3">The sequence shown here is derived from an EMBL/GenBank/DDBJ whole genome shotgun (WGS) entry which is preliminary data.</text>
</comment>
<keyword evidence="1" id="KW-0812">Transmembrane</keyword>
<accession>A0A9X3IWS8</accession>
<keyword evidence="1" id="KW-1133">Transmembrane helix</keyword>
<dbReference type="RefSeq" id="WP_267766723.1">
    <property type="nucleotide sequence ID" value="NZ_JAPNKE010000002.1"/>
</dbReference>
<keyword evidence="4" id="KW-1185">Reference proteome</keyword>
<dbReference type="SUPFAM" id="SSF158682">
    <property type="entry name" value="TerB-like"/>
    <property type="match status" value="1"/>
</dbReference>
<sequence length="219" mass="23376">MPHRCPTCQERELDTLATLPYVRGFLIAYQIGTKKFIGCRPCVRKSIFKEVGLSAVVGWFSITALIINPFLLVYGVFRGAVLSPDPAAVRKALAEAGLPPDDAGVDIVHIAYGLAAAMIAADGKIERDEVSAAIRIGATLFEGFEADALLRLLQRPKDLPDPVGLAGVLAQVLDEPQKLAVYRYLEAIAGADGEVSADEAALLQCVHSRLALDPQLVAA</sequence>
<evidence type="ECO:0000259" key="2">
    <source>
        <dbReference type="Pfam" id="PF05099"/>
    </source>
</evidence>
<dbReference type="EMBL" id="JAPNKE010000002">
    <property type="protein sequence ID" value="MCY1005098.1"/>
    <property type="molecule type" value="Genomic_DNA"/>
</dbReference>
<organism evidence="3 4">
    <name type="scientific">Nannocystis pusilla</name>
    <dbReference type="NCBI Taxonomy" id="889268"/>
    <lineage>
        <taxon>Bacteria</taxon>
        <taxon>Pseudomonadati</taxon>
        <taxon>Myxococcota</taxon>
        <taxon>Polyangia</taxon>
        <taxon>Nannocystales</taxon>
        <taxon>Nannocystaceae</taxon>
        <taxon>Nannocystis</taxon>
    </lineage>
</organism>
<dbReference type="CDD" id="cd07177">
    <property type="entry name" value="terB_like"/>
    <property type="match status" value="1"/>
</dbReference>
<proteinExistence type="predicted"/>
<evidence type="ECO:0000313" key="4">
    <source>
        <dbReference type="Proteomes" id="UP001150924"/>
    </source>
</evidence>
<dbReference type="Gene3D" id="1.10.3680.10">
    <property type="entry name" value="TerB-like"/>
    <property type="match status" value="1"/>
</dbReference>
<dbReference type="InterPro" id="IPR029024">
    <property type="entry name" value="TerB-like"/>
</dbReference>
<reference evidence="3" key="1">
    <citation type="submission" date="2022-11" db="EMBL/GenBank/DDBJ databases">
        <title>Minimal conservation of predation-associated metabolite biosynthetic gene clusters underscores biosynthetic potential of Myxococcota including descriptions for ten novel species: Archangium lansinium sp. nov., Myxococcus landrumus sp. nov., Nannocystis bai.</title>
        <authorList>
            <person name="Ahearne A."/>
            <person name="Stevens C."/>
            <person name="Phillips K."/>
        </authorList>
    </citation>
    <scope>NUCLEOTIDE SEQUENCE</scope>
    <source>
        <strain evidence="3">Na p29</strain>
    </source>
</reference>
<dbReference type="Pfam" id="PF05099">
    <property type="entry name" value="TerB"/>
    <property type="match status" value="1"/>
</dbReference>
<evidence type="ECO:0000313" key="3">
    <source>
        <dbReference type="EMBL" id="MCY1005098.1"/>
    </source>
</evidence>
<dbReference type="Proteomes" id="UP001150924">
    <property type="component" value="Unassembled WGS sequence"/>
</dbReference>
<protein>
    <submittedName>
        <fullName evidence="3">TerB family tellurite resistance protein</fullName>
    </submittedName>
</protein>
<feature type="domain" description="Co-chaperone DjlA N-terminal" evidence="2">
    <location>
        <begin position="113"/>
        <end position="215"/>
    </location>
</feature>